<dbReference type="InterPro" id="IPR000980">
    <property type="entry name" value="SH2"/>
</dbReference>
<dbReference type="Proteomes" id="UP001175271">
    <property type="component" value="Unassembled WGS sequence"/>
</dbReference>
<comment type="caution">
    <text evidence="13">The sequence shown here is derived from an EMBL/GenBank/DDBJ whole genome shotgun (WGS) entry which is preliminary data.</text>
</comment>
<evidence type="ECO:0000259" key="11">
    <source>
        <dbReference type="PROSITE" id="PS50001"/>
    </source>
</evidence>
<accession>A0AA39LRI9</accession>
<feature type="domain" description="SH2" evidence="11">
    <location>
        <begin position="10"/>
        <end position="109"/>
    </location>
</feature>
<feature type="domain" description="Protein kinase" evidence="12">
    <location>
        <begin position="121"/>
        <end position="374"/>
    </location>
</feature>
<keyword evidence="5 9" id="KW-0829">Tyrosine-protein kinase</keyword>
<dbReference type="Pfam" id="PF07714">
    <property type="entry name" value="PK_Tyr_Ser-Thr"/>
    <property type="match status" value="1"/>
</dbReference>
<dbReference type="SUPFAM" id="SSF56112">
    <property type="entry name" value="Protein kinase-like (PK-like)"/>
    <property type="match status" value="1"/>
</dbReference>
<dbReference type="AlphaFoldDB" id="A0AA39LRI9"/>
<evidence type="ECO:0000256" key="1">
    <source>
        <dbReference type="ARBA" id="ARBA00022679"/>
    </source>
</evidence>
<organism evidence="13 14">
    <name type="scientific">Steinernema hermaphroditum</name>
    <dbReference type="NCBI Taxonomy" id="289476"/>
    <lineage>
        <taxon>Eukaryota</taxon>
        <taxon>Metazoa</taxon>
        <taxon>Ecdysozoa</taxon>
        <taxon>Nematoda</taxon>
        <taxon>Chromadorea</taxon>
        <taxon>Rhabditida</taxon>
        <taxon>Tylenchina</taxon>
        <taxon>Panagrolaimomorpha</taxon>
        <taxon>Strongyloidoidea</taxon>
        <taxon>Steinernematidae</taxon>
        <taxon>Steinernema</taxon>
    </lineage>
</organism>
<dbReference type="CDD" id="cd00192">
    <property type="entry name" value="PTKc"/>
    <property type="match status" value="1"/>
</dbReference>
<feature type="compositionally biased region" description="Basic residues" evidence="10">
    <location>
        <begin position="467"/>
        <end position="483"/>
    </location>
</feature>
<evidence type="ECO:0000256" key="2">
    <source>
        <dbReference type="ARBA" id="ARBA00022741"/>
    </source>
</evidence>
<dbReference type="PROSITE" id="PS00107">
    <property type="entry name" value="PROTEIN_KINASE_ATP"/>
    <property type="match status" value="1"/>
</dbReference>
<evidence type="ECO:0000256" key="4">
    <source>
        <dbReference type="ARBA" id="ARBA00022840"/>
    </source>
</evidence>
<dbReference type="InterPro" id="IPR011009">
    <property type="entry name" value="Kinase-like_dom_sf"/>
</dbReference>
<evidence type="ECO:0000256" key="10">
    <source>
        <dbReference type="SAM" id="MobiDB-lite"/>
    </source>
</evidence>
<name>A0AA39LRI9_9BILA</name>
<dbReference type="InterPro" id="IPR050198">
    <property type="entry name" value="Non-receptor_tyrosine_kinases"/>
</dbReference>
<evidence type="ECO:0000259" key="12">
    <source>
        <dbReference type="PROSITE" id="PS50011"/>
    </source>
</evidence>
<gene>
    <name evidence="13" type="ORF">QR680_018723</name>
</gene>
<dbReference type="EMBL" id="JAUCMV010000004">
    <property type="protein sequence ID" value="KAK0406669.1"/>
    <property type="molecule type" value="Genomic_DNA"/>
</dbReference>
<evidence type="ECO:0000256" key="3">
    <source>
        <dbReference type="ARBA" id="ARBA00022777"/>
    </source>
</evidence>
<dbReference type="InterPro" id="IPR036860">
    <property type="entry name" value="SH2_dom_sf"/>
</dbReference>
<dbReference type="PANTHER" id="PTHR24418">
    <property type="entry name" value="TYROSINE-PROTEIN KINASE"/>
    <property type="match status" value="1"/>
</dbReference>
<evidence type="ECO:0000313" key="14">
    <source>
        <dbReference type="Proteomes" id="UP001175271"/>
    </source>
</evidence>
<dbReference type="InterPro" id="IPR000719">
    <property type="entry name" value="Prot_kinase_dom"/>
</dbReference>
<reference evidence="13" key="1">
    <citation type="submission" date="2023-06" db="EMBL/GenBank/DDBJ databases">
        <title>Genomic analysis of the entomopathogenic nematode Steinernema hermaphroditum.</title>
        <authorList>
            <person name="Schwarz E.M."/>
            <person name="Heppert J.K."/>
            <person name="Baniya A."/>
            <person name="Schwartz H.T."/>
            <person name="Tan C.-H."/>
            <person name="Antoshechkin I."/>
            <person name="Sternberg P.W."/>
            <person name="Goodrich-Blair H."/>
            <person name="Dillman A.R."/>
        </authorList>
    </citation>
    <scope>NUCLEOTIDE SEQUENCE</scope>
    <source>
        <strain evidence="13">PS9179</strain>
        <tissue evidence="13">Whole animal</tissue>
    </source>
</reference>
<keyword evidence="14" id="KW-1185">Reference proteome</keyword>
<keyword evidence="4 8" id="KW-0067">ATP-binding</keyword>
<keyword evidence="7" id="KW-0727">SH2 domain</keyword>
<dbReference type="InterPro" id="IPR035849">
    <property type="entry name" value="Fes/Fps/Fer_SH2"/>
</dbReference>
<dbReference type="InterPro" id="IPR001245">
    <property type="entry name" value="Ser-Thr/Tyr_kinase_cat_dom"/>
</dbReference>
<dbReference type="PROSITE" id="PS00109">
    <property type="entry name" value="PROTEIN_KINASE_TYR"/>
    <property type="match status" value="1"/>
</dbReference>
<dbReference type="PRINTS" id="PR00401">
    <property type="entry name" value="SH2DOMAIN"/>
</dbReference>
<feature type="region of interest" description="Disordered" evidence="10">
    <location>
        <begin position="445"/>
        <end position="492"/>
    </location>
</feature>
<evidence type="ECO:0000256" key="8">
    <source>
        <dbReference type="PROSITE-ProRule" id="PRU10141"/>
    </source>
</evidence>
<keyword evidence="3 9" id="KW-0418">Kinase</keyword>
<evidence type="ECO:0000256" key="9">
    <source>
        <dbReference type="RuleBase" id="RU362096"/>
    </source>
</evidence>
<proteinExistence type="inferred from homology"/>
<dbReference type="SMART" id="SM00219">
    <property type="entry name" value="TyrKc"/>
    <property type="match status" value="1"/>
</dbReference>
<evidence type="ECO:0000313" key="13">
    <source>
        <dbReference type="EMBL" id="KAK0406669.1"/>
    </source>
</evidence>
<dbReference type="CDD" id="cd10361">
    <property type="entry name" value="SH2_Fps_family"/>
    <property type="match status" value="1"/>
</dbReference>
<dbReference type="SMART" id="SM00252">
    <property type="entry name" value="SH2"/>
    <property type="match status" value="1"/>
</dbReference>
<keyword evidence="2 8" id="KW-0547">Nucleotide-binding</keyword>
<dbReference type="PROSITE" id="PS50001">
    <property type="entry name" value="SH2"/>
    <property type="match status" value="1"/>
</dbReference>
<keyword evidence="1 9" id="KW-0808">Transferase</keyword>
<evidence type="ECO:0000256" key="6">
    <source>
        <dbReference type="ARBA" id="ARBA00051245"/>
    </source>
</evidence>
<dbReference type="SUPFAM" id="SSF55550">
    <property type="entry name" value="SH2 domain"/>
    <property type="match status" value="1"/>
</dbReference>
<dbReference type="Gene3D" id="1.10.510.10">
    <property type="entry name" value="Transferase(Phosphotransferase) domain 1"/>
    <property type="match status" value="1"/>
</dbReference>
<dbReference type="Pfam" id="PF00017">
    <property type="entry name" value="SH2"/>
    <property type="match status" value="1"/>
</dbReference>
<dbReference type="InterPro" id="IPR008266">
    <property type="entry name" value="Tyr_kinase_AS"/>
</dbReference>
<feature type="binding site" evidence="8">
    <location>
        <position position="152"/>
    </location>
    <ligand>
        <name>ATP</name>
        <dbReference type="ChEBI" id="CHEBI:30616"/>
    </ligand>
</feature>
<sequence length="492" mass="54893">MDPTLTNQPYYHGLLPREDIKQMLRVNGDFLVRSTEPTCGQPRQYVISVMYQQEYEEKGLKHFVIQRSMMGKFHIDKYTFDSIPAMVEYHLQHKESISKASEVPIRNPIGRLAWELSHDDIVCTKKLGEGAFGEVHKGTLRWRGETVNVAIKLAKLESLNKEQIKEVMKEARLMRNFDHPNVVRCYGVAAGQEPLMVVMELVNNGALDSYLQKNDLSPQQKTELCLGAAWGLEYIHAKNVIHRDIAARNCLVGDGKVRISDFGLSHEGTSYQGDPKAKVPIRWLAPETIRTMLYSQKTDVYSFGIMCWEIFANGTEPYPGMTVAEAAVKVCRDGYRMPLPDCTPAELYSIIVVKCWSDSPNDRYSMTEITHAFERITGLQRPYVPPPAPPVPCPVVNMPVAMPSPPPPPPPPCPAMNTPAPPAAFPVSPVTNPFFALPSATPPQPAFQAQAPYPTPAAPFHAAPHQNKQKMKKCIARAGSRKSRTTEGGKFS</sequence>
<comment type="catalytic activity">
    <reaction evidence="6 9">
        <text>L-tyrosyl-[protein] + ATP = O-phospho-L-tyrosyl-[protein] + ADP + H(+)</text>
        <dbReference type="Rhea" id="RHEA:10596"/>
        <dbReference type="Rhea" id="RHEA-COMP:10136"/>
        <dbReference type="Rhea" id="RHEA-COMP:20101"/>
        <dbReference type="ChEBI" id="CHEBI:15378"/>
        <dbReference type="ChEBI" id="CHEBI:30616"/>
        <dbReference type="ChEBI" id="CHEBI:46858"/>
        <dbReference type="ChEBI" id="CHEBI:61978"/>
        <dbReference type="ChEBI" id="CHEBI:456216"/>
        <dbReference type="EC" id="2.7.10.2"/>
    </reaction>
</comment>
<dbReference type="GO" id="GO:0004715">
    <property type="term" value="F:non-membrane spanning protein tyrosine kinase activity"/>
    <property type="evidence" value="ECO:0007669"/>
    <property type="project" value="UniProtKB-EC"/>
</dbReference>
<dbReference type="GO" id="GO:0005524">
    <property type="term" value="F:ATP binding"/>
    <property type="evidence" value="ECO:0007669"/>
    <property type="project" value="UniProtKB-UniRule"/>
</dbReference>
<dbReference type="Gene3D" id="3.30.200.20">
    <property type="entry name" value="Phosphorylase Kinase, domain 1"/>
    <property type="match status" value="1"/>
</dbReference>
<feature type="compositionally biased region" description="Low complexity" evidence="10">
    <location>
        <begin position="446"/>
        <end position="464"/>
    </location>
</feature>
<dbReference type="FunFam" id="3.30.200.20:FF:000518">
    <property type="entry name" value="Tyrosine-protein kinase"/>
    <property type="match status" value="1"/>
</dbReference>
<dbReference type="PROSITE" id="PS50011">
    <property type="entry name" value="PROTEIN_KINASE_DOM"/>
    <property type="match status" value="1"/>
</dbReference>
<dbReference type="EC" id="2.7.10.2" evidence="9"/>
<dbReference type="FunFam" id="3.30.505.10:FF:000051">
    <property type="entry name" value="Tyrosine-protein kinase"/>
    <property type="match status" value="1"/>
</dbReference>
<dbReference type="InterPro" id="IPR020635">
    <property type="entry name" value="Tyr_kinase_cat_dom"/>
</dbReference>
<comment type="similarity">
    <text evidence="9">Belongs to the protein kinase superfamily. Tyr protein kinase family.</text>
</comment>
<evidence type="ECO:0000256" key="5">
    <source>
        <dbReference type="ARBA" id="ARBA00023137"/>
    </source>
</evidence>
<dbReference type="PRINTS" id="PR00109">
    <property type="entry name" value="TYRKINASE"/>
</dbReference>
<dbReference type="InterPro" id="IPR017441">
    <property type="entry name" value="Protein_kinase_ATP_BS"/>
</dbReference>
<protein>
    <recommendedName>
        <fullName evidence="9">Tyrosine-protein kinase</fullName>
        <ecNumber evidence="9">2.7.10.2</ecNumber>
    </recommendedName>
</protein>
<dbReference type="Gene3D" id="3.30.505.10">
    <property type="entry name" value="SH2 domain"/>
    <property type="match status" value="1"/>
</dbReference>
<evidence type="ECO:0000256" key="7">
    <source>
        <dbReference type="PROSITE-ProRule" id="PRU00191"/>
    </source>
</evidence>